<dbReference type="EMBL" id="JADKYY010000006">
    <property type="protein sequence ID" value="MBF5027341.1"/>
    <property type="molecule type" value="Genomic_DNA"/>
</dbReference>
<comment type="caution">
    <text evidence="10">The sequence shown here is derived from an EMBL/GenBank/DDBJ whole genome shotgun (WGS) entry which is preliminary data.</text>
</comment>
<protein>
    <recommendedName>
        <fullName evidence="8">L-lysine-epsilon aminotransferase</fullName>
        <ecNumber evidence="3">2.6.1.36</ecNumber>
    </recommendedName>
    <alternativeName>
        <fullName evidence="7">Lysine 6-aminotransferase</fullName>
    </alternativeName>
</protein>
<evidence type="ECO:0000256" key="5">
    <source>
        <dbReference type="ARBA" id="ARBA00022679"/>
    </source>
</evidence>
<dbReference type="InterPro" id="IPR015422">
    <property type="entry name" value="PyrdxlP-dep_Trfase_small"/>
</dbReference>
<dbReference type="GO" id="GO:0045484">
    <property type="term" value="F:L-lysine 6-transaminase activity"/>
    <property type="evidence" value="ECO:0007669"/>
    <property type="project" value="UniProtKB-EC"/>
</dbReference>
<evidence type="ECO:0000256" key="3">
    <source>
        <dbReference type="ARBA" id="ARBA00013071"/>
    </source>
</evidence>
<dbReference type="InterPro" id="IPR005814">
    <property type="entry name" value="Aminotrans_3"/>
</dbReference>
<dbReference type="EC" id="2.6.1.36" evidence="3"/>
<dbReference type="GO" id="GO:0030170">
    <property type="term" value="F:pyridoxal phosphate binding"/>
    <property type="evidence" value="ECO:0007669"/>
    <property type="project" value="InterPro"/>
</dbReference>
<keyword evidence="6 9" id="KW-0663">Pyridoxal phosphate</keyword>
<keyword evidence="11" id="KW-1185">Reference proteome</keyword>
<dbReference type="NCBIfam" id="TIGR03251">
    <property type="entry name" value="LAT_fam"/>
    <property type="match status" value="1"/>
</dbReference>
<evidence type="ECO:0000256" key="6">
    <source>
        <dbReference type="ARBA" id="ARBA00022898"/>
    </source>
</evidence>
<reference evidence="10" key="1">
    <citation type="submission" date="2020-11" db="EMBL/GenBank/DDBJ databases">
        <title>Genome seq and assembly of Planobacterium sp.</title>
        <authorList>
            <person name="Chhetri G."/>
        </authorList>
    </citation>
    <scope>NUCLEOTIDE SEQUENCE</scope>
    <source>
        <strain evidence="10">GCR5</strain>
    </source>
</reference>
<name>A0A930YW02_9FLAO</name>
<dbReference type="GO" id="GO:0017000">
    <property type="term" value="P:antibiotic biosynthetic process"/>
    <property type="evidence" value="ECO:0007669"/>
    <property type="project" value="InterPro"/>
</dbReference>
<evidence type="ECO:0000256" key="1">
    <source>
        <dbReference type="ARBA" id="ARBA00001933"/>
    </source>
</evidence>
<proteinExistence type="inferred from homology"/>
<comment type="similarity">
    <text evidence="2 9">Belongs to the class-III pyridoxal-phosphate-dependent aminotransferase family.</text>
</comment>
<evidence type="ECO:0000313" key="11">
    <source>
        <dbReference type="Proteomes" id="UP000694480"/>
    </source>
</evidence>
<organism evidence="10 11">
    <name type="scientific">Planobacterium oryzisoli</name>
    <dbReference type="NCBI Taxonomy" id="2771435"/>
    <lineage>
        <taxon>Bacteria</taxon>
        <taxon>Pseudomonadati</taxon>
        <taxon>Bacteroidota</taxon>
        <taxon>Flavobacteriia</taxon>
        <taxon>Flavobacteriales</taxon>
        <taxon>Weeksellaceae</taxon>
        <taxon>Chryseobacterium group</taxon>
        <taxon>Chryseobacterium</taxon>
    </lineage>
</organism>
<dbReference type="Gene3D" id="3.40.640.10">
    <property type="entry name" value="Type I PLP-dependent aspartate aminotransferase-like (Major domain)"/>
    <property type="match status" value="1"/>
</dbReference>
<sequence>MNDSIAPSSTSTNPVKETLSRHILADGFDFVMDIEKSHGSWIYDRLTGAEYLDMFSMFASASIGYNHPHLVKNTEWLGKMAINKPTLADVYPKEYAEFMEVFERVAIPKELQYAFFISGGTLAVENAMKACFDWKTKRNFQAGIDTEADICIHFKQAFHGRSGYTLSLTNTADPRKHQYFPKFDWPRILNPHLVFPLTPESLEKTQREENLALLNIEEAILSNPNRVAAIIIEPIQAEGGDHHFRDEFFQGLRALCDQNEVLLIFDEVQTGIGLTGKMWAYEHFSVAPDIISFGKKTQVCGVLASKEKFDLVPDNVFKESSRINSTFGGNFIDMMRLKLILEVIEEENLVQHARVMGKVLLEGLQSLQEKYPTLLSQARGKGLMCAVNLPSPAQRDALRDALFEKKVIILGCGEQAIRFRPHLNVRREELERVLHLMDEVLSAGQI</sequence>
<dbReference type="GO" id="GO:0009450">
    <property type="term" value="P:gamma-aminobutyric acid catabolic process"/>
    <property type="evidence" value="ECO:0007669"/>
    <property type="project" value="TreeGrafter"/>
</dbReference>
<dbReference type="InterPro" id="IPR015424">
    <property type="entry name" value="PyrdxlP-dep_Trfase"/>
</dbReference>
<dbReference type="CDD" id="cd00610">
    <property type="entry name" value="OAT_like"/>
    <property type="match status" value="1"/>
</dbReference>
<dbReference type="PANTHER" id="PTHR43206:SF2">
    <property type="entry name" value="4-AMINOBUTYRATE AMINOTRANSFERASE GABT"/>
    <property type="match status" value="1"/>
</dbReference>
<keyword evidence="5 10" id="KW-0808">Transferase</keyword>
<dbReference type="AlphaFoldDB" id="A0A930YW02"/>
<dbReference type="InterPro" id="IPR015421">
    <property type="entry name" value="PyrdxlP-dep_Trfase_major"/>
</dbReference>
<gene>
    <name evidence="10" type="ORF">IC612_05965</name>
</gene>
<evidence type="ECO:0000256" key="2">
    <source>
        <dbReference type="ARBA" id="ARBA00008954"/>
    </source>
</evidence>
<accession>A0A930YW02</accession>
<evidence type="ECO:0000256" key="8">
    <source>
        <dbReference type="ARBA" id="ARBA00050040"/>
    </source>
</evidence>
<keyword evidence="4 10" id="KW-0032">Aminotransferase</keyword>
<evidence type="ECO:0000256" key="7">
    <source>
        <dbReference type="ARBA" id="ARBA00030921"/>
    </source>
</evidence>
<dbReference type="PIRSF" id="PIRSF000521">
    <property type="entry name" value="Transaminase_4ab_Lys_Orn"/>
    <property type="match status" value="1"/>
</dbReference>
<dbReference type="Pfam" id="PF00202">
    <property type="entry name" value="Aminotran_3"/>
    <property type="match status" value="1"/>
</dbReference>
<comment type="cofactor">
    <cofactor evidence="1">
        <name>pyridoxal 5'-phosphate</name>
        <dbReference type="ChEBI" id="CHEBI:597326"/>
    </cofactor>
</comment>
<dbReference type="SUPFAM" id="SSF53383">
    <property type="entry name" value="PLP-dependent transferases"/>
    <property type="match status" value="1"/>
</dbReference>
<dbReference type="InterPro" id="IPR017657">
    <property type="entry name" value="L-lysine_6-transaminase"/>
</dbReference>
<dbReference type="Proteomes" id="UP000694480">
    <property type="component" value="Unassembled WGS sequence"/>
</dbReference>
<dbReference type="RefSeq" id="WP_194739272.1">
    <property type="nucleotide sequence ID" value="NZ_JADKYY010000006.1"/>
</dbReference>
<dbReference type="PANTHER" id="PTHR43206">
    <property type="entry name" value="AMINOTRANSFERASE"/>
    <property type="match status" value="1"/>
</dbReference>
<dbReference type="Gene3D" id="3.90.1150.10">
    <property type="entry name" value="Aspartate Aminotransferase, domain 1"/>
    <property type="match status" value="1"/>
</dbReference>
<evidence type="ECO:0000313" key="10">
    <source>
        <dbReference type="EMBL" id="MBF5027341.1"/>
    </source>
</evidence>
<evidence type="ECO:0000256" key="4">
    <source>
        <dbReference type="ARBA" id="ARBA00022576"/>
    </source>
</evidence>
<evidence type="ECO:0000256" key="9">
    <source>
        <dbReference type="RuleBase" id="RU003560"/>
    </source>
</evidence>